<keyword evidence="1" id="KW-0732">Signal</keyword>
<name>A0A9D1G8Z0_9FIRM</name>
<dbReference type="PANTHER" id="PTHR41775:SF1">
    <property type="entry name" value="PEPTIDASE M6-LIKE DOMAIN-CONTAINING PROTEIN"/>
    <property type="match status" value="1"/>
</dbReference>
<evidence type="ECO:0000313" key="3">
    <source>
        <dbReference type="Proteomes" id="UP000886893"/>
    </source>
</evidence>
<dbReference type="PANTHER" id="PTHR41775">
    <property type="entry name" value="SECRETED PROTEIN-RELATED"/>
    <property type="match status" value="1"/>
</dbReference>
<reference evidence="2" key="1">
    <citation type="submission" date="2020-10" db="EMBL/GenBank/DDBJ databases">
        <authorList>
            <person name="Gilroy R."/>
        </authorList>
    </citation>
    <scope>NUCLEOTIDE SEQUENCE</scope>
    <source>
        <strain evidence="2">14508</strain>
    </source>
</reference>
<reference evidence="2" key="2">
    <citation type="journal article" date="2021" name="PeerJ">
        <title>Extensive microbial diversity within the chicken gut microbiome revealed by metagenomics and culture.</title>
        <authorList>
            <person name="Gilroy R."/>
            <person name="Ravi A."/>
            <person name="Getino M."/>
            <person name="Pursley I."/>
            <person name="Horton D.L."/>
            <person name="Alikhan N.F."/>
            <person name="Baker D."/>
            <person name="Gharbi K."/>
            <person name="Hall N."/>
            <person name="Watson M."/>
            <person name="Adriaenssens E.M."/>
            <person name="Foster-Nyarko E."/>
            <person name="Jarju S."/>
            <person name="Secka A."/>
            <person name="Antonio M."/>
            <person name="Oren A."/>
            <person name="Chaudhuri R.R."/>
            <person name="La Ragione R."/>
            <person name="Hildebrand F."/>
            <person name="Pallen M.J."/>
        </authorList>
    </citation>
    <scope>NUCLEOTIDE SEQUENCE</scope>
    <source>
        <strain evidence="2">14508</strain>
    </source>
</reference>
<proteinExistence type="predicted"/>
<evidence type="ECO:0000313" key="2">
    <source>
        <dbReference type="EMBL" id="HIT17600.1"/>
    </source>
</evidence>
<dbReference type="PROSITE" id="PS51257">
    <property type="entry name" value="PROKAR_LIPOPROTEIN"/>
    <property type="match status" value="1"/>
</dbReference>
<organism evidence="2 3">
    <name type="scientific">Candidatus Caccosoma faecigallinarum</name>
    <dbReference type="NCBI Taxonomy" id="2840720"/>
    <lineage>
        <taxon>Bacteria</taxon>
        <taxon>Bacillati</taxon>
        <taxon>Bacillota</taxon>
        <taxon>Bacillota incertae sedis</taxon>
        <taxon>Candidatus Caccosoma</taxon>
    </lineage>
</organism>
<evidence type="ECO:0000256" key="1">
    <source>
        <dbReference type="SAM" id="SignalP"/>
    </source>
</evidence>
<accession>A0A9D1G8Z0</accession>
<gene>
    <name evidence="2" type="ORF">IAD04_04425</name>
</gene>
<sequence>MKKRLFLWIGLSLITSLSLAGCQQKTLNSNAIPSNSTTSNSSSIEKEPMIIPENKATDSEYAFEFDSVTFSPSPTPSSGTNYYTPEEFAFTYKEVRDGEIYFDPATTGSQRILVIPVKFQDDATISSCRNYVGGCDKALTDIEKAFFGDPSYTGWESVSSYYYKSSYGKLKLQGRVTDWFTVDKTSRQINGLSTQIYADQSYYVLREAAKWYEQNYGDLEYYDQNDDGYVDAIWLVYDHRYTGSDIWWAYTFWDYQNTASGLKPYTYAWASVDFLYEGLYQQNGVAVADAHTFIHETGHVLSLDDYYNYDENSTYGAAGKIDMMDYNIGDHNAYSKMLLGWTMPKVVTGDTTITIAPFESSGDCILVRGDSTWNQTAMDEYLLIEFSTPTGLNYLDSLQPYTGGVQHFTESGIKIYHIDSRLGVFDYWGNLSYYTDTLIGEPSIVHSNTTQDRSTDEFLIHLLEATGTNTFQYGRSATNETLFQKGDTFTPSQFANFFANGTRFNDGTEIGYSITIDEITTNSATITFKKV</sequence>
<dbReference type="Proteomes" id="UP000886893">
    <property type="component" value="Unassembled WGS sequence"/>
</dbReference>
<dbReference type="AlphaFoldDB" id="A0A9D1G8Z0"/>
<feature type="chain" id="PRO_5039476890" description="M6 family metalloprotease domain-containing protein" evidence="1">
    <location>
        <begin position="21"/>
        <end position="531"/>
    </location>
</feature>
<comment type="caution">
    <text evidence="2">The sequence shown here is derived from an EMBL/GenBank/DDBJ whole genome shotgun (WGS) entry which is preliminary data.</text>
</comment>
<feature type="signal peptide" evidence="1">
    <location>
        <begin position="1"/>
        <end position="20"/>
    </location>
</feature>
<dbReference type="EMBL" id="DVKI01000136">
    <property type="protein sequence ID" value="HIT17600.1"/>
    <property type="molecule type" value="Genomic_DNA"/>
</dbReference>
<dbReference type="SUPFAM" id="SSF55486">
    <property type="entry name" value="Metalloproteases ('zincins'), catalytic domain"/>
    <property type="match status" value="1"/>
</dbReference>
<protein>
    <recommendedName>
        <fullName evidence="4">M6 family metalloprotease domain-containing protein</fullName>
    </recommendedName>
</protein>
<evidence type="ECO:0008006" key="4">
    <source>
        <dbReference type="Google" id="ProtNLM"/>
    </source>
</evidence>